<dbReference type="EMBL" id="MU006289">
    <property type="protein sequence ID" value="KAF2856020.1"/>
    <property type="molecule type" value="Genomic_DNA"/>
</dbReference>
<name>A0A6A7BKM6_9PLEO</name>
<keyword evidence="3" id="KW-1185">Reference proteome</keyword>
<gene>
    <name evidence="2" type="ORF">T440DRAFT_96169</name>
</gene>
<accession>A0A6A7BKM6</accession>
<sequence length="135" mass="14899">MQTIKQTRISQHTWRGQQSQQRILNPSLSHIGAHTDCAPNAQPRSHVSPRAGQRRARKCAAGPPQRMGGRNIHRNGITGTGAQHRSGTVRAGGLVGRASKDQAKARALTFQHQFESHSVFGCISRTSTYMFFNKE</sequence>
<proteinExistence type="predicted"/>
<protein>
    <submittedName>
        <fullName evidence="2">Uncharacterized protein</fullName>
    </submittedName>
</protein>
<dbReference type="Proteomes" id="UP000799423">
    <property type="component" value="Unassembled WGS sequence"/>
</dbReference>
<evidence type="ECO:0000256" key="1">
    <source>
        <dbReference type="SAM" id="MobiDB-lite"/>
    </source>
</evidence>
<feature type="region of interest" description="Disordered" evidence="1">
    <location>
        <begin position="36"/>
        <end position="102"/>
    </location>
</feature>
<evidence type="ECO:0000313" key="2">
    <source>
        <dbReference type="EMBL" id="KAF2856020.1"/>
    </source>
</evidence>
<evidence type="ECO:0000313" key="3">
    <source>
        <dbReference type="Proteomes" id="UP000799423"/>
    </source>
</evidence>
<dbReference type="AlphaFoldDB" id="A0A6A7BKM6"/>
<reference evidence="2" key="1">
    <citation type="submission" date="2020-01" db="EMBL/GenBank/DDBJ databases">
        <authorList>
            <consortium name="DOE Joint Genome Institute"/>
            <person name="Haridas S."/>
            <person name="Albert R."/>
            <person name="Binder M."/>
            <person name="Bloem J."/>
            <person name="Labutti K."/>
            <person name="Salamov A."/>
            <person name="Andreopoulos B."/>
            <person name="Baker S.E."/>
            <person name="Barry K."/>
            <person name="Bills G."/>
            <person name="Bluhm B.H."/>
            <person name="Cannon C."/>
            <person name="Castanera R."/>
            <person name="Culley D.E."/>
            <person name="Daum C."/>
            <person name="Ezra D."/>
            <person name="Gonzalez J.B."/>
            <person name="Henrissat B."/>
            <person name="Kuo A."/>
            <person name="Liang C."/>
            <person name="Lipzen A."/>
            <person name="Lutzoni F."/>
            <person name="Magnuson J."/>
            <person name="Mondo S."/>
            <person name="Nolan M."/>
            <person name="Ohm R."/>
            <person name="Pangilinan J."/>
            <person name="Park H.-J."/>
            <person name="Ramirez L."/>
            <person name="Alfaro M."/>
            <person name="Sun H."/>
            <person name="Tritt A."/>
            <person name="Yoshinaga Y."/>
            <person name="Zwiers L.-H."/>
            <person name="Turgeon B.G."/>
            <person name="Goodwin S.B."/>
            <person name="Spatafora J.W."/>
            <person name="Crous P.W."/>
            <person name="Grigoriev I.V."/>
        </authorList>
    </citation>
    <scope>NUCLEOTIDE SEQUENCE</scope>
    <source>
        <strain evidence="2">IPT5</strain>
    </source>
</reference>
<organism evidence="2 3">
    <name type="scientific">Plenodomus tracheiphilus IPT5</name>
    <dbReference type="NCBI Taxonomy" id="1408161"/>
    <lineage>
        <taxon>Eukaryota</taxon>
        <taxon>Fungi</taxon>
        <taxon>Dikarya</taxon>
        <taxon>Ascomycota</taxon>
        <taxon>Pezizomycotina</taxon>
        <taxon>Dothideomycetes</taxon>
        <taxon>Pleosporomycetidae</taxon>
        <taxon>Pleosporales</taxon>
        <taxon>Pleosporineae</taxon>
        <taxon>Leptosphaeriaceae</taxon>
        <taxon>Plenodomus</taxon>
    </lineage>
</organism>